<evidence type="ECO:0000256" key="4">
    <source>
        <dbReference type="ARBA" id="ARBA00022801"/>
    </source>
</evidence>
<dbReference type="GO" id="GO:0006508">
    <property type="term" value="P:proteolysis"/>
    <property type="evidence" value="ECO:0007669"/>
    <property type="project" value="UniProtKB-KW"/>
</dbReference>
<keyword evidence="4" id="KW-0378">Hydrolase</keyword>
<dbReference type="GO" id="GO:0046872">
    <property type="term" value="F:metal ion binding"/>
    <property type="evidence" value="ECO:0007669"/>
    <property type="project" value="UniProtKB-KW"/>
</dbReference>
<gene>
    <name evidence="9" type="ORF">BXZ70DRAFT_56150</name>
</gene>
<proteinExistence type="inferred from homology"/>
<sequence length="535" mass="58232">MLWNNESTLHCSSSESQTLREYVYRPTHNVERSAMTSEHECHHSTTRCCSIIPPYILASIANHASTPESVKASARNSLLSTTLFHQNREYICARRRQGGGVIAGHTVNLPTTSAGPKRLNRMIYSAEHTMVLDKTVLRSEGKPAVPDSAANECYDGFGSTFKFYSDIFDRNSIDNAGMSLIGTVHYLQGYQNAQWNGAQMIFGDGDGTYFNRFTTPLEIVGHELTHGVTQYTANLVFKGISGALNESMSDVFGIMVKQYMLNQTSAQSDWLIGVGLFTSRVNGVALRSMKDPGSAYDDPALGGKDPQPRHFSQVNTNLYPDDLDDGGVHVFSGVPNHAFYLVATRLGGYAWDRAGRIWYSVLSGGKLPNTANFHVFATMTCDEAERLFGTSVKTVVEQAWGEVGVVVGTGPPQPPQPLPQITAAGKWSGTIGSSRIELTCSVFGQTLTGSGSMIDSANVASPFTVVNGHYGLDRSVRFEAMSPSPHTSKTMYYGVMAASGMTISGSWESAYRIEFLKLGYPDSILSGTFNLTRTS</sequence>
<comment type="caution">
    <text evidence="9">The sequence shown here is derived from an EMBL/GenBank/DDBJ whole genome shotgun (WGS) entry which is preliminary data.</text>
</comment>
<feature type="domain" description="Peptidase M4 C-terminal" evidence="8">
    <location>
        <begin position="233"/>
        <end position="405"/>
    </location>
</feature>
<keyword evidence="3" id="KW-0479">Metal-binding</keyword>
<keyword evidence="10" id="KW-1185">Reference proteome</keyword>
<comment type="similarity">
    <text evidence="1">Belongs to the peptidase M4 family.</text>
</comment>
<keyword evidence="2" id="KW-0645">Protease</keyword>
<evidence type="ECO:0000313" key="10">
    <source>
        <dbReference type="Proteomes" id="UP000813824"/>
    </source>
</evidence>
<dbReference type="CDD" id="cd09597">
    <property type="entry name" value="M4_TLP"/>
    <property type="match status" value="1"/>
</dbReference>
<dbReference type="Pfam" id="PF02868">
    <property type="entry name" value="Peptidase_M4_C"/>
    <property type="match status" value="1"/>
</dbReference>
<keyword evidence="6" id="KW-0482">Metalloprotease</keyword>
<feature type="domain" description="Peptidase M4" evidence="7">
    <location>
        <begin position="147"/>
        <end position="230"/>
    </location>
</feature>
<evidence type="ECO:0000256" key="2">
    <source>
        <dbReference type="ARBA" id="ARBA00022670"/>
    </source>
</evidence>
<dbReference type="Gene3D" id="3.10.170.10">
    <property type="match status" value="1"/>
</dbReference>
<accession>A0A8K0US15</accession>
<dbReference type="InterPro" id="IPR052759">
    <property type="entry name" value="Metalloprotease_M4"/>
</dbReference>
<dbReference type="GO" id="GO:0004222">
    <property type="term" value="F:metalloendopeptidase activity"/>
    <property type="evidence" value="ECO:0007669"/>
    <property type="project" value="InterPro"/>
</dbReference>
<dbReference type="OrthoDB" id="2962374at2759"/>
<organism evidence="9 10">
    <name type="scientific">Cristinia sonorae</name>
    <dbReference type="NCBI Taxonomy" id="1940300"/>
    <lineage>
        <taxon>Eukaryota</taxon>
        <taxon>Fungi</taxon>
        <taxon>Dikarya</taxon>
        <taxon>Basidiomycota</taxon>
        <taxon>Agaricomycotina</taxon>
        <taxon>Agaricomycetes</taxon>
        <taxon>Agaricomycetidae</taxon>
        <taxon>Agaricales</taxon>
        <taxon>Pleurotineae</taxon>
        <taxon>Stephanosporaceae</taxon>
        <taxon>Cristinia</taxon>
    </lineage>
</organism>
<dbReference type="InterPro" id="IPR027268">
    <property type="entry name" value="Peptidase_M4/M1_CTD_sf"/>
</dbReference>
<reference evidence="9" key="1">
    <citation type="journal article" date="2021" name="New Phytol.">
        <title>Evolutionary innovations through gain and loss of genes in the ectomycorrhizal Boletales.</title>
        <authorList>
            <person name="Wu G."/>
            <person name="Miyauchi S."/>
            <person name="Morin E."/>
            <person name="Kuo A."/>
            <person name="Drula E."/>
            <person name="Varga T."/>
            <person name="Kohler A."/>
            <person name="Feng B."/>
            <person name="Cao Y."/>
            <person name="Lipzen A."/>
            <person name="Daum C."/>
            <person name="Hundley H."/>
            <person name="Pangilinan J."/>
            <person name="Johnson J."/>
            <person name="Barry K."/>
            <person name="LaButti K."/>
            <person name="Ng V."/>
            <person name="Ahrendt S."/>
            <person name="Min B."/>
            <person name="Choi I.G."/>
            <person name="Park H."/>
            <person name="Plett J.M."/>
            <person name="Magnuson J."/>
            <person name="Spatafora J.W."/>
            <person name="Nagy L.G."/>
            <person name="Henrissat B."/>
            <person name="Grigoriev I.V."/>
            <person name="Yang Z.L."/>
            <person name="Xu J."/>
            <person name="Martin F.M."/>
        </authorList>
    </citation>
    <scope>NUCLEOTIDE SEQUENCE</scope>
    <source>
        <strain evidence="9">KKN 215</strain>
    </source>
</reference>
<evidence type="ECO:0000259" key="7">
    <source>
        <dbReference type="Pfam" id="PF01447"/>
    </source>
</evidence>
<keyword evidence="5" id="KW-0862">Zinc</keyword>
<dbReference type="Pfam" id="PF01447">
    <property type="entry name" value="Peptidase_M4"/>
    <property type="match status" value="1"/>
</dbReference>
<evidence type="ECO:0000256" key="1">
    <source>
        <dbReference type="ARBA" id="ARBA00009388"/>
    </source>
</evidence>
<dbReference type="PANTHER" id="PTHR43579">
    <property type="match status" value="1"/>
</dbReference>
<evidence type="ECO:0000256" key="5">
    <source>
        <dbReference type="ARBA" id="ARBA00022833"/>
    </source>
</evidence>
<dbReference type="InterPro" id="IPR001570">
    <property type="entry name" value="Peptidase_M4_C_domain"/>
</dbReference>
<evidence type="ECO:0000313" key="9">
    <source>
        <dbReference type="EMBL" id="KAH8102152.1"/>
    </source>
</evidence>
<dbReference type="Proteomes" id="UP000813824">
    <property type="component" value="Unassembled WGS sequence"/>
</dbReference>
<dbReference type="PANTHER" id="PTHR43579:SF1">
    <property type="entry name" value="NEUTRAL METALLOPROTEINASE"/>
    <property type="match status" value="1"/>
</dbReference>
<evidence type="ECO:0000259" key="8">
    <source>
        <dbReference type="Pfam" id="PF02868"/>
    </source>
</evidence>
<dbReference type="Gene3D" id="1.10.390.10">
    <property type="entry name" value="Neutral Protease Domain 2"/>
    <property type="match status" value="1"/>
</dbReference>
<protein>
    <recommendedName>
        <fullName evidence="11">Neutral metalloproteinase</fullName>
    </recommendedName>
</protein>
<evidence type="ECO:0008006" key="11">
    <source>
        <dbReference type="Google" id="ProtNLM"/>
    </source>
</evidence>
<dbReference type="InterPro" id="IPR013856">
    <property type="entry name" value="Peptidase_M4_domain"/>
</dbReference>
<dbReference type="SUPFAM" id="SSF55486">
    <property type="entry name" value="Metalloproteases ('zincins'), catalytic domain"/>
    <property type="match status" value="1"/>
</dbReference>
<dbReference type="AlphaFoldDB" id="A0A8K0US15"/>
<dbReference type="InterPro" id="IPR023612">
    <property type="entry name" value="Peptidase_M4"/>
</dbReference>
<name>A0A8K0US15_9AGAR</name>
<dbReference type="PRINTS" id="PR00730">
    <property type="entry name" value="THERMOLYSIN"/>
</dbReference>
<dbReference type="EMBL" id="JAEVFJ010000010">
    <property type="protein sequence ID" value="KAH8102152.1"/>
    <property type="molecule type" value="Genomic_DNA"/>
</dbReference>
<evidence type="ECO:0000256" key="3">
    <source>
        <dbReference type="ARBA" id="ARBA00022723"/>
    </source>
</evidence>
<evidence type="ECO:0000256" key="6">
    <source>
        <dbReference type="ARBA" id="ARBA00023049"/>
    </source>
</evidence>